<dbReference type="EMBL" id="CP002873">
    <property type="protein sequence ID" value="AGA67408.1"/>
    <property type="molecule type" value="Genomic_DNA"/>
</dbReference>
<evidence type="ECO:0008006" key="3">
    <source>
        <dbReference type="Google" id="ProtNLM"/>
    </source>
</evidence>
<evidence type="ECO:0000313" key="2">
    <source>
        <dbReference type="Proteomes" id="UP000010793"/>
    </source>
</evidence>
<name>A0A3B6VNW0_BRAPL</name>
<keyword evidence="2" id="KW-1185">Reference proteome</keyword>
<gene>
    <name evidence="1" type="ORF">BPP43_11260</name>
</gene>
<proteinExistence type="predicted"/>
<protein>
    <recommendedName>
        <fullName evidence="3">FecR protein domain-containing protein</fullName>
    </recommendedName>
</protein>
<evidence type="ECO:0000313" key="1">
    <source>
        <dbReference type="EMBL" id="AGA67408.1"/>
    </source>
</evidence>
<organism evidence="1 2">
    <name type="scientific">Brachyspira pilosicoli P43/6/78</name>
    <dbReference type="NCBI Taxonomy" id="1042417"/>
    <lineage>
        <taxon>Bacteria</taxon>
        <taxon>Pseudomonadati</taxon>
        <taxon>Spirochaetota</taxon>
        <taxon>Spirochaetia</taxon>
        <taxon>Brachyspirales</taxon>
        <taxon>Brachyspiraceae</taxon>
        <taxon>Brachyspira</taxon>
    </lineage>
</organism>
<sequence length="329" mass="36654">MKIITLILLNIFILFSSNTLFSQDITFRVTGISGVAFIEKSDKSLRVFRGSEIHEGYKLTTKSNTTVEITVLKDGNNIGSVSLNEKSIMMVNSSISDEYSYISLSLLHGYFTVSIEDDYQVHTANVSSMVTYNNAAAKIEVAFSEDGSTIVIPINTKVNVYADNDERIVNPREVYIAEFNGNNRVVKQGSDTDPLVFLNNGEENARLDSTSTIESLISAMEDISQSDAASVSRVSLTDVDNGEKDIYALEMKRNRMIAGNEGYYSSIVRLINSDSVSKNEMIPYARKSLGLYSANQRAINKMDSALTRTRDKFNRIKKEFDSKMYGVSE</sequence>
<dbReference type="RefSeq" id="WP_013243727.1">
    <property type="nucleotide sequence ID" value="NC_019908.1"/>
</dbReference>
<dbReference type="KEGG" id="bpip:BPP43_11260"/>
<dbReference type="Proteomes" id="UP000010793">
    <property type="component" value="Chromosome"/>
</dbReference>
<dbReference type="AlphaFoldDB" id="A0A3B6VNW0"/>
<dbReference type="GeneID" id="56439344"/>
<reference evidence="1 2" key="1">
    <citation type="journal article" date="2013" name="Genome Announc.">
        <title>Complete Genome Sequence of the Porcine Strain Brachyspira pilosicoli P43/6/78(T.).</title>
        <authorList>
            <person name="Lin C."/>
            <person name="den Bakker H.C."/>
            <person name="Suzuki H."/>
            <person name="Lefebure T."/>
            <person name="Ponnala L."/>
            <person name="Sun Q."/>
            <person name="Stanhope M.J."/>
            <person name="Wiedmann M."/>
            <person name="Duhamel G.E."/>
        </authorList>
    </citation>
    <scope>NUCLEOTIDE SEQUENCE [LARGE SCALE GENOMIC DNA]</scope>
    <source>
        <strain evidence="1 2">P43/6/78</strain>
    </source>
</reference>
<accession>A0A3B6VNW0</accession>